<dbReference type="InterPro" id="IPR025392">
    <property type="entry name" value="DUF4124"/>
</dbReference>
<proteinExistence type="predicted"/>
<protein>
    <submittedName>
        <fullName evidence="4">Transmembrane protein</fullName>
    </submittedName>
</protein>
<gene>
    <name evidence="4" type="ORF">AAW51_2499</name>
</gene>
<evidence type="ECO:0000313" key="4">
    <source>
        <dbReference type="EMBL" id="AKJ29190.1"/>
    </source>
</evidence>
<accession>A0A0G3BRM1</accession>
<dbReference type="AlphaFoldDB" id="A0A0G3BRM1"/>
<name>A0A0G3BRM1_9BURK</name>
<evidence type="ECO:0000259" key="3">
    <source>
        <dbReference type="Pfam" id="PF13511"/>
    </source>
</evidence>
<reference evidence="4 5" key="1">
    <citation type="submission" date="2015-05" db="EMBL/GenBank/DDBJ databases">
        <authorList>
            <person name="Tang B."/>
            <person name="Yu Y."/>
        </authorList>
    </citation>
    <scope>NUCLEOTIDE SEQUENCE [LARGE SCALE GENOMIC DNA]</scope>
    <source>
        <strain evidence="4 5">DSM 7029</strain>
    </source>
</reference>
<feature type="signal peptide" evidence="2">
    <location>
        <begin position="1"/>
        <end position="27"/>
    </location>
</feature>
<dbReference type="EMBL" id="CP011371">
    <property type="protein sequence ID" value="AKJ29190.1"/>
    <property type="molecule type" value="Genomic_DNA"/>
</dbReference>
<keyword evidence="2" id="KW-0732">Signal</keyword>
<dbReference type="Proteomes" id="UP000035352">
    <property type="component" value="Chromosome"/>
</dbReference>
<dbReference type="Pfam" id="PF13511">
    <property type="entry name" value="DUF4124"/>
    <property type="match status" value="1"/>
</dbReference>
<feature type="compositionally biased region" description="Low complexity" evidence="1">
    <location>
        <begin position="70"/>
        <end position="86"/>
    </location>
</feature>
<keyword evidence="4" id="KW-0812">Transmembrane</keyword>
<sequence>MKNVSLRVLTAVVGMTLGLAASLPAAAQWKWRDASGKVQYSDRPPPASVTDKDVLQRPAGARKATPPVPATEASAPAAPVAKPAAPGVDKELEERRKKEAQEQEAKAKAEEERLAKARAENCTRAKNYQQTLDSGIRIARTNEKGEREILDDAARAKEVERAKQVIASDCK</sequence>
<evidence type="ECO:0000313" key="5">
    <source>
        <dbReference type="Proteomes" id="UP000035352"/>
    </source>
</evidence>
<feature type="region of interest" description="Disordered" evidence="1">
    <location>
        <begin position="32"/>
        <end position="115"/>
    </location>
</feature>
<keyword evidence="4" id="KW-0472">Membrane</keyword>
<dbReference type="PATRIC" id="fig|413882.6.peg.2610"/>
<dbReference type="KEGG" id="pbh:AAW51_2499"/>
<feature type="compositionally biased region" description="Basic and acidic residues" evidence="1">
    <location>
        <begin position="88"/>
        <end position="115"/>
    </location>
</feature>
<dbReference type="RefSeq" id="WP_238947845.1">
    <property type="nucleotide sequence ID" value="NZ_CP011371.1"/>
</dbReference>
<feature type="domain" description="DUF4124" evidence="3">
    <location>
        <begin position="16"/>
        <end position="68"/>
    </location>
</feature>
<feature type="chain" id="PRO_5005183820" evidence="2">
    <location>
        <begin position="28"/>
        <end position="171"/>
    </location>
</feature>
<evidence type="ECO:0000256" key="2">
    <source>
        <dbReference type="SAM" id="SignalP"/>
    </source>
</evidence>
<keyword evidence="5" id="KW-1185">Reference proteome</keyword>
<organism evidence="4 5">
    <name type="scientific">Caldimonas brevitalea</name>
    <dbReference type="NCBI Taxonomy" id="413882"/>
    <lineage>
        <taxon>Bacteria</taxon>
        <taxon>Pseudomonadati</taxon>
        <taxon>Pseudomonadota</taxon>
        <taxon>Betaproteobacteria</taxon>
        <taxon>Burkholderiales</taxon>
        <taxon>Sphaerotilaceae</taxon>
        <taxon>Caldimonas</taxon>
    </lineage>
</organism>
<dbReference type="STRING" id="413882.AAW51_2499"/>
<evidence type="ECO:0000256" key="1">
    <source>
        <dbReference type="SAM" id="MobiDB-lite"/>
    </source>
</evidence>